<accession>A0A834KT49</accession>
<name>A0A834KT49_VESVU</name>
<dbReference type="AlphaFoldDB" id="A0A834KT49"/>
<dbReference type="EMBL" id="JACSEA010000001">
    <property type="protein sequence ID" value="KAF7412373.1"/>
    <property type="molecule type" value="Genomic_DNA"/>
</dbReference>
<gene>
    <name evidence="1" type="ORF">HZH66_001269</name>
</gene>
<keyword evidence="2" id="KW-1185">Reference proteome</keyword>
<comment type="caution">
    <text evidence="1">The sequence shown here is derived from an EMBL/GenBank/DDBJ whole genome shotgun (WGS) entry which is preliminary data.</text>
</comment>
<protein>
    <submittedName>
        <fullName evidence="1">Uncharacterized protein</fullName>
    </submittedName>
</protein>
<dbReference type="Proteomes" id="UP000614350">
    <property type="component" value="Unassembled WGS sequence"/>
</dbReference>
<reference evidence="1" key="1">
    <citation type="journal article" date="2020" name="G3 (Bethesda)">
        <title>High-Quality Assemblies for Three Invasive Social Wasps from the &lt;i&gt;Vespula&lt;/i&gt; Genus.</title>
        <authorList>
            <person name="Harrop T.W.R."/>
            <person name="Guhlin J."/>
            <person name="McLaughlin G.M."/>
            <person name="Permina E."/>
            <person name="Stockwell P."/>
            <person name="Gilligan J."/>
            <person name="Le Lec M.F."/>
            <person name="Gruber M.A.M."/>
            <person name="Quinn O."/>
            <person name="Lovegrove M."/>
            <person name="Duncan E.J."/>
            <person name="Remnant E.J."/>
            <person name="Van Eeckhoven J."/>
            <person name="Graham B."/>
            <person name="Knapp R.A."/>
            <person name="Langford K.W."/>
            <person name="Kronenberg Z."/>
            <person name="Press M.O."/>
            <person name="Eacker S.M."/>
            <person name="Wilson-Rankin E.E."/>
            <person name="Purcell J."/>
            <person name="Lester P.J."/>
            <person name="Dearden P.K."/>
        </authorList>
    </citation>
    <scope>NUCLEOTIDE SEQUENCE</scope>
    <source>
        <strain evidence="1">Marl-1</strain>
    </source>
</reference>
<evidence type="ECO:0000313" key="1">
    <source>
        <dbReference type="EMBL" id="KAF7412373.1"/>
    </source>
</evidence>
<sequence length="173" mass="19215">MIRWLRRCYQVIQVSCDAEGIITVLTANARARCDAGMAGTMKSEVAAVPGYLSTPLPCQLLVYTRPPPPPATIMDHAPGAPYRSTWGVRPGTRLISLKVSDIPKLLLCGRWNKSISLKVEIIFRYLLSKVLQVKGNLEKEFSWRCSKAIKGEAVSVTVQEVFGNRKRHSAECN</sequence>
<proteinExistence type="predicted"/>
<evidence type="ECO:0000313" key="2">
    <source>
        <dbReference type="Proteomes" id="UP000614350"/>
    </source>
</evidence>
<organism evidence="1 2">
    <name type="scientific">Vespula vulgaris</name>
    <name type="common">Yellow jacket</name>
    <name type="synonym">Wasp</name>
    <dbReference type="NCBI Taxonomy" id="7454"/>
    <lineage>
        <taxon>Eukaryota</taxon>
        <taxon>Metazoa</taxon>
        <taxon>Ecdysozoa</taxon>
        <taxon>Arthropoda</taxon>
        <taxon>Hexapoda</taxon>
        <taxon>Insecta</taxon>
        <taxon>Pterygota</taxon>
        <taxon>Neoptera</taxon>
        <taxon>Endopterygota</taxon>
        <taxon>Hymenoptera</taxon>
        <taxon>Apocrita</taxon>
        <taxon>Aculeata</taxon>
        <taxon>Vespoidea</taxon>
        <taxon>Vespidae</taxon>
        <taxon>Vespinae</taxon>
        <taxon>Vespula</taxon>
    </lineage>
</organism>